<reference evidence="4" key="1">
    <citation type="journal article" date="2021" name="Nat. Microbiol.">
        <title>Cell division in the archaeon Haloferax volcanii relies on two FtsZ proteins with distinct functions in division ring assembly and constriction.</title>
        <authorList>
            <person name="Liao Y."/>
            <person name="Ithurbide S."/>
            <person name="Evenhuis C."/>
            <person name="Loewe J."/>
            <person name="Duggin I.G."/>
        </authorList>
    </citation>
    <scope>NUCLEOTIDE SEQUENCE</scope>
    <source>
        <strain evidence="3">H98</strain>
        <strain evidence="6">ID112 - delta_ftsZ1_delta_ftsZ2</strain>
        <strain evidence="4">ID76 - delta_ftsZ1</strain>
        <strain evidence="5">ID77 - delta_ftsZ2</strain>
    </source>
</reference>
<dbReference type="InterPro" id="IPR011701">
    <property type="entry name" value="MFS"/>
</dbReference>
<proteinExistence type="predicted"/>
<dbReference type="Proteomes" id="UP000679371">
    <property type="component" value="Unassembled WGS sequence"/>
</dbReference>
<dbReference type="EMBL" id="JAERQX010000087">
    <property type="protein sequence ID" value="MBS8134136.1"/>
    <property type="molecule type" value="Genomic_DNA"/>
</dbReference>
<feature type="transmembrane region" description="Helical" evidence="1">
    <location>
        <begin position="20"/>
        <end position="44"/>
    </location>
</feature>
<protein>
    <submittedName>
        <fullName evidence="4">MFS transporter</fullName>
    </submittedName>
</protein>
<dbReference type="Proteomes" id="UP000676028">
    <property type="component" value="Unassembled WGS sequence"/>
</dbReference>
<dbReference type="InterPro" id="IPR020846">
    <property type="entry name" value="MFS_dom"/>
</dbReference>
<evidence type="ECO:0000313" key="4">
    <source>
        <dbReference type="EMBL" id="MBS8126401.1"/>
    </source>
</evidence>
<dbReference type="Pfam" id="PF07690">
    <property type="entry name" value="MFS_1"/>
    <property type="match status" value="1"/>
</dbReference>
<evidence type="ECO:0000313" key="3">
    <source>
        <dbReference type="EMBL" id="MBS8121394.1"/>
    </source>
</evidence>
<evidence type="ECO:0000256" key="1">
    <source>
        <dbReference type="SAM" id="Phobius"/>
    </source>
</evidence>
<evidence type="ECO:0000313" key="5">
    <source>
        <dbReference type="EMBL" id="MBS8130273.1"/>
    </source>
</evidence>
<gene>
    <name evidence="3" type="ORF">JK351_19925</name>
    <name evidence="6" type="ORF">JK352_19905</name>
    <name evidence="5" type="ORF">JK353_19930</name>
    <name evidence="4" type="ORF">JK354_19905</name>
</gene>
<dbReference type="GO" id="GO:0022857">
    <property type="term" value="F:transmembrane transporter activity"/>
    <property type="evidence" value="ECO:0007669"/>
    <property type="project" value="InterPro"/>
</dbReference>
<accession>A0A8T5CGV9</accession>
<dbReference type="Gene3D" id="1.20.1250.20">
    <property type="entry name" value="MFS general substrate transporter like domains"/>
    <property type="match status" value="1"/>
</dbReference>
<dbReference type="SUPFAM" id="SSF103473">
    <property type="entry name" value="MFS general substrate transporter"/>
    <property type="match status" value="1"/>
</dbReference>
<feature type="domain" description="Major facilitator superfamily (MFS) profile" evidence="2">
    <location>
        <begin position="12"/>
        <end position="177"/>
    </location>
</feature>
<dbReference type="RefSeq" id="WP_081442866.1">
    <property type="nucleotide sequence ID" value="NZ_JAERQU010000088.1"/>
</dbReference>
<dbReference type="EMBL" id="JAERQW010000089">
    <property type="protein sequence ID" value="MBS8130273.1"/>
    <property type="molecule type" value="Genomic_DNA"/>
</dbReference>
<keyword evidence="1" id="KW-0812">Transmembrane</keyword>
<dbReference type="EMBL" id="JAERQV010000085">
    <property type="protein sequence ID" value="MBS8126401.1"/>
    <property type="molecule type" value="Genomic_DNA"/>
</dbReference>
<dbReference type="Proteomes" id="UP000678484">
    <property type="component" value="Unassembled WGS sequence"/>
</dbReference>
<evidence type="ECO:0000313" key="7">
    <source>
        <dbReference type="Proteomes" id="UP000676028"/>
    </source>
</evidence>
<organism evidence="4 7">
    <name type="scientific">Haloferax volcanii</name>
    <name type="common">Halobacterium volcanii</name>
    <dbReference type="NCBI Taxonomy" id="2246"/>
    <lineage>
        <taxon>Archaea</taxon>
        <taxon>Methanobacteriati</taxon>
        <taxon>Methanobacteriota</taxon>
        <taxon>Stenosarchaea group</taxon>
        <taxon>Halobacteria</taxon>
        <taxon>Halobacteriales</taxon>
        <taxon>Haloferacaceae</taxon>
        <taxon>Haloferax</taxon>
    </lineage>
</organism>
<evidence type="ECO:0000313" key="6">
    <source>
        <dbReference type="EMBL" id="MBS8134136.1"/>
    </source>
</evidence>
<dbReference type="AlphaFoldDB" id="A0A8T5CGV9"/>
<feature type="transmembrane region" description="Helical" evidence="1">
    <location>
        <begin position="56"/>
        <end position="81"/>
    </location>
</feature>
<sequence>MTGTKEPTAHQEALDSTQGWLIVGLGICVLTMIWGTIFTFTVYADRLATIFNLTQLQVSSIFSITTAVFLMVGGLFGVFAARFSLRPVLVIVGVGLIAAIVLLQIVNSYPGVVVVFSLLGITGGTAFTITVSLTPQWFDSYQGLATSLTMTGIGLGPLVLPFVWIWHWCSVKHWIAS</sequence>
<feature type="transmembrane region" description="Helical" evidence="1">
    <location>
        <begin position="145"/>
        <end position="167"/>
    </location>
</feature>
<keyword evidence="1" id="KW-1133">Transmembrane helix</keyword>
<dbReference type="EMBL" id="JAERQU010000088">
    <property type="protein sequence ID" value="MBS8121394.1"/>
    <property type="molecule type" value="Genomic_DNA"/>
</dbReference>
<feature type="transmembrane region" description="Helical" evidence="1">
    <location>
        <begin position="88"/>
        <end position="106"/>
    </location>
</feature>
<dbReference type="InterPro" id="IPR036259">
    <property type="entry name" value="MFS_trans_sf"/>
</dbReference>
<dbReference type="Proteomes" id="UP000679789">
    <property type="component" value="Unassembled WGS sequence"/>
</dbReference>
<feature type="transmembrane region" description="Helical" evidence="1">
    <location>
        <begin position="112"/>
        <end position="133"/>
    </location>
</feature>
<dbReference type="GeneID" id="31787399"/>
<dbReference type="PROSITE" id="PS50850">
    <property type="entry name" value="MFS"/>
    <property type="match status" value="1"/>
</dbReference>
<name>A0A8T5CGV9_HALVO</name>
<evidence type="ECO:0000259" key="2">
    <source>
        <dbReference type="PROSITE" id="PS50850"/>
    </source>
</evidence>
<keyword evidence="1" id="KW-0472">Membrane</keyword>
<dbReference type="InterPro" id="IPR050327">
    <property type="entry name" value="Proton-linked_MCT"/>
</dbReference>
<dbReference type="PANTHER" id="PTHR11360">
    <property type="entry name" value="MONOCARBOXYLATE TRANSPORTER"/>
    <property type="match status" value="1"/>
</dbReference>
<comment type="caution">
    <text evidence="4">The sequence shown here is derived from an EMBL/GenBank/DDBJ whole genome shotgun (WGS) entry which is preliminary data.</text>
</comment>